<evidence type="ECO:0000256" key="5">
    <source>
        <dbReference type="ARBA" id="ARBA00023136"/>
    </source>
</evidence>
<dbReference type="EMBL" id="MFLC01000035">
    <property type="protein sequence ID" value="OGG54638.1"/>
    <property type="molecule type" value="Genomic_DNA"/>
</dbReference>
<proteinExistence type="predicted"/>
<evidence type="ECO:0000313" key="9">
    <source>
        <dbReference type="Proteomes" id="UP000177659"/>
    </source>
</evidence>
<dbReference type="Proteomes" id="UP000177659">
    <property type="component" value="Unassembled WGS sequence"/>
</dbReference>
<dbReference type="GO" id="GO:0005886">
    <property type="term" value="C:plasma membrane"/>
    <property type="evidence" value="ECO:0007669"/>
    <property type="project" value="UniProtKB-SubCell"/>
</dbReference>
<feature type="transmembrane region" description="Helical" evidence="6">
    <location>
        <begin position="138"/>
        <end position="155"/>
    </location>
</feature>
<feature type="transmembrane region" description="Helical" evidence="6">
    <location>
        <begin position="204"/>
        <end position="223"/>
    </location>
</feature>
<keyword evidence="4 6" id="KW-1133">Transmembrane helix</keyword>
<evidence type="ECO:0000259" key="7">
    <source>
        <dbReference type="Pfam" id="PF09335"/>
    </source>
</evidence>
<dbReference type="InterPro" id="IPR051311">
    <property type="entry name" value="DedA_domain"/>
</dbReference>
<evidence type="ECO:0000256" key="6">
    <source>
        <dbReference type="SAM" id="Phobius"/>
    </source>
</evidence>
<dbReference type="PANTHER" id="PTHR42709:SF6">
    <property type="entry name" value="UNDECAPRENYL PHOSPHATE TRANSPORTER A"/>
    <property type="match status" value="1"/>
</dbReference>
<sequence>MYYIIQQKVFLCKVQQKAALRQPTEYGLLHHFLSLSVTLLKNMSEFLLGVPTAYTYIVLLFGLILGGGFVFMPALYLASLGVISFTALFIANIIGAIISDSFWYFVGKYVTKEKIYSLPLVRTRTEEAKRFSTFYDRHGIWMVFFAKFVYGTRIASQILAGMHKNHYPVFLAAITLGTAIWTLLLFALITIINLGLEGTRDAALKIQLSFLILIVIVIFLNWITRKYVMRTWTTSNSSSSAKDEDGGH</sequence>
<name>A0A1F6CZN9_9BACT</name>
<feature type="domain" description="VTT" evidence="7">
    <location>
        <begin position="76"/>
        <end position="187"/>
    </location>
</feature>
<feature type="transmembrane region" description="Helical" evidence="6">
    <location>
        <begin position="85"/>
        <end position="106"/>
    </location>
</feature>
<comment type="subcellular location">
    <subcellularLocation>
        <location evidence="1">Cell membrane</location>
        <topology evidence="1">Multi-pass membrane protein</topology>
    </subcellularLocation>
</comment>
<organism evidence="8 9">
    <name type="scientific">Candidatus Kaiserbacteria bacterium RIFCSPHIGHO2_02_FULL_49_11</name>
    <dbReference type="NCBI Taxonomy" id="1798489"/>
    <lineage>
        <taxon>Bacteria</taxon>
        <taxon>Candidatus Kaiseribacteriota</taxon>
    </lineage>
</organism>
<feature type="transmembrane region" description="Helical" evidence="6">
    <location>
        <begin position="167"/>
        <end position="192"/>
    </location>
</feature>
<evidence type="ECO:0000256" key="1">
    <source>
        <dbReference type="ARBA" id="ARBA00004651"/>
    </source>
</evidence>
<reference evidence="8 9" key="1">
    <citation type="journal article" date="2016" name="Nat. Commun.">
        <title>Thousands of microbial genomes shed light on interconnected biogeochemical processes in an aquifer system.</title>
        <authorList>
            <person name="Anantharaman K."/>
            <person name="Brown C.T."/>
            <person name="Hug L.A."/>
            <person name="Sharon I."/>
            <person name="Castelle C.J."/>
            <person name="Probst A.J."/>
            <person name="Thomas B.C."/>
            <person name="Singh A."/>
            <person name="Wilkins M.J."/>
            <person name="Karaoz U."/>
            <person name="Brodie E.L."/>
            <person name="Williams K.H."/>
            <person name="Hubbard S.S."/>
            <person name="Banfield J.F."/>
        </authorList>
    </citation>
    <scope>NUCLEOTIDE SEQUENCE [LARGE SCALE GENOMIC DNA]</scope>
</reference>
<feature type="transmembrane region" description="Helical" evidence="6">
    <location>
        <begin position="53"/>
        <end position="78"/>
    </location>
</feature>
<dbReference type="PANTHER" id="PTHR42709">
    <property type="entry name" value="ALKALINE PHOSPHATASE LIKE PROTEIN"/>
    <property type="match status" value="1"/>
</dbReference>
<keyword evidence="3 6" id="KW-0812">Transmembrane</keyword>
<comment type="caution">
    <text evidence="8">The sequence shown here is derived from an EMBL/GenBank/DDBJ whole genome shotgun (WGS) entry which is preliminary data.</text>
</comment>
<keyword evidence="2" id="KW-1003">Cell membrane</keyword>
<dbReference type="Pfam" id="PF09335">
    <property type="entry name" value="VTT_dom"/>
    <property type="match status" value="1"/>
</dbReference>
<keyword evidence="5 6" id="KW-0472">Membrane</keyword>
<dbReference type="AlphaFoldDB" id="A0A1F6CZN9"/>
<gene>
    <name evidence="8" type="ORF">A3D62_00675</name>
</gene>
<evidence type="ECO:0000313" key="8">
    <source>
        <dbReference type="EMBL" id="OGG54638.1"/>
    </source>
</evidence>
<evidence type="ECO:0000256" key="2">
    <source>
        <dbReference type="ARBA" id="ARBA00022475"/>
    </source>
</evidence>
<evidence type="ECO:0000256" key="3">
    <source>
        <dbReference type="ARBA" id="ARBA00022692"/>
    </source>
</evidence>
<protein>
    <recommendedName>
        <fullName evidence="7">VTT domain-containing protein</fullName>
    </recommendedName>
</protein>
<dbReference type="InterPro" id="IPR032816">
    <property type="entry name" value="VTT_dom"/>
</dbReference>
<accession>A0A1F6CZN9</accession>
<evidence type="ECO:0000256" key="4">
    <source>
        <dbReference type="ARBA" id="ARBA00022989"/>
    </source>
</evidence>